<feature type="compositionally biased region" description="Basic and acidic residues" evidence="2">
    <location>
        <begin position="957"/>
        <end position="966"/>
    </location>
</feature>
<feature type="compositionally biased region" description="Low complexity" evidence="2">
    <location>
        <begin position="972"/>
        <end position="994"/>
    </location>
</feature>
<feature type="region of interest" description="Disordered" evidence="2">
    <location>
        <begin position="441"/>
        <end position="467"/>
    </location>
</feature>
<protein>
    <submittedName>
        <fullName evidence="4">M-phase phosphoprotein 9 isoform X1</fullName>
    </submittedName>
</protein>
<keyword evidence="3" id="KW-1185">Reference proteome</keyword>
<dbReference type="CTD" id="10198"/>
<dbReference type="InterPro" id="IPR026636">
    <property type="entry name" value="MPHOSPH9"/>
</dbReference>
<sequence length="1196" mass="135843">MEDSDSVKSFEDPPQSRTEPDLESTVVCISQTGSVSQFPTNEASFPSGKTASSTTPGSAEVPSSFMQNMHNSEKTDSEIWLQCEARWLQLFRLVEKQCQDQIAAQQEQFHNQIRLIQDEIKHLVTLQHGNSPWSASTGESPKCTNNSSSLEIQTDQYSEACKDKGGSTSQLSSLNEVEKLPSAFVIQESFVDTTSLSSGYNTISATEPHPNLVTCGHSVTKQNMGCTESTLSELDGVPLFQDAPATIKNKSECLPVMEGNCMVLRTDEPNDIHFSQEKQEQRFDSDNDKVNKNHCGKMQYKSLTSWAQKMKQGQLKKAKLTEERYTSVVQENDQTEKLALDNSGYTDAFPAYDFYLRKTNDSPASVVSEDSGFTYWKLDEREMYKTLPQPFENVFSNQQFTKAATKQSKPSSLKDIYNRKQKESSELDDWNSPSQFYHHPPEVLTLDPTLHKKPSQQNPDLPPHPFNAVGSKIPTTPDSLLIPLSESHSDTVSFSHNSNIHSPLLDDSSAYSKSQMLHLDPWNNYTFQHQATATNSFPVPVSESITETLIQTDDEENSRNTSPSSMAQLELPCADCDLPDYRASLTSLEHPLMLSRIRQSLREKHARHIADLRDYYEAEIHNLKHQFDINMLSASEELKKTNQTLLDRCDQLERALTDASTQMQTVETKNSLLEIQMKDWRERFNAVSNTSKVLHERIEEMRTSHKEKDNTINRLKSNLGDLEAALQQSCRLSDDKDDRIKQECKMFQNLLMDYESLGKEHERVKDTLNTAENKLLDADSEISELKRITSKLEIQIKQVEHENITRLRQIAESHLWTSNSKPVHNPEVLQSPSKLRTAEVARRKWLIPGTDYSIFTGQPLESQVNVKDNRFEDAHVLNRYHTPPEKELSFESFLRNDTKNKDKEIPDIPIMKALKELEEKKVFKNWGTQTENDDASNKLLNRRQIGFVNSVCSSSEVSEKRRDQQKLKRFNSPSSQRSSSLPPSGRRTTATATPTKREIMLAPISMKHSPKRSPKENFSPGFNQVLSKEESSVTRFDVLLDDLKTSPVSQGHSPRKRLQFLSLDTGDNHLIVSETAPLGMKTESTVDGPALENHSAASTYDQYGPVSLTPYEMEFSYRTRLKTLAETEKVFDELIQEKQQIEAALNRMPCAGGRLTLQTRLNKEALEDRLERINRNLGSIRMTLKKFNVLRTSANL</sequence>
<feature type="region of interest" description="Disordered" evidence="2">
    <location>
        <begin position="1"/>
        <end position="24"/>
    </location>
</feature>
<gene>
    <name evidence="4" type="primary">MPHOSPH9</name>
</gene>
<feature type="coiled-coil region" evidence="1">
    <location>
        <begin position="635"/>
        <end position="725"/>
    </location>
</feature>
<dbReference type="KEGG" id="muo:115480710"/>
<dbReference type="AlphaFoldDB" id="A0A6P7ZCI8"/>
<proteinExistence type="predicted"/>
<feature type="coiled-coil region" evidence="1">
    <location>
        <begin position="754"/>
        <end position="802"/>
    </location>
</feature>
<evidence type="ECO:0000256" key="2">
    <source>
        <dbReference type="SAM" id="MobiDB-lite"/>
    </source>
</evidence>
<accession>A0A6P7ZCI8</accession>
<dbReference type="GO" id="GO:0005814">
    <property type="term" value="C:centriole"/>
    <property type="evidence" value="ECO:0007669"/>
    <property type="project" value="TreeGrafter"/>
</dbReference>
<evidence type="ECO:0000313" key="4">
    <source>
        <dbReference type="RefSeq" id="XP_030075423.1"/>
    </source>
</evidence>
<feature type="region of interest" description="Disordered" evidence="2">
    <location>
        <begin position="953"/>
        <end position="998"/>
    </location>
</feature>
<evidence type="ECO:0000313" key="3">
    <source>
        <dbReference type="Proteomes" id="UP000515156"/>
    </source>
</evidence>
<feature type="compositionally biased region" description="Polar residues" evidence="2">
    <location>
        <begin position="36"/>
        <end position="57"/>
    </location>
</feature>
<organism evidence="3 4">
    <name type="scientific">Microcaecilia unicolor</name>
    <dbReference type="NCBI Taxonomy" id="1415580"/>
    <lineage>
        <taxon>Eukaryota</taxon>
        <taxon>Metazoa</taxon>
        <taxon>Chordata</taxon>
        <taxon>Craniata</taxon>
        <taxon>Vertebrata</taxon>
        <taxon>Euteleostomi</taxon>
        <taxon>Amphibia</taxon>
        <taxon>Gymnophiona</taxon>
        <taxon>Siphonopidae</taxon>
        <taxon>Microcaecilia</taxon>
    </lineage>
</organism>
<dbReference type="PANTHER" id="PTHR14926">
    <property type="entry name" value="M-PHASE PHOSPHOPROTEIN 9"/>
    <property type="match status" value="1"/>
</dbReference>
<dbReference type="PANTHER" id="PTHR14926:SF1">
    <property type="entry name" value="M-PHASE PHOSPHOPROTEIN 9"/>
    <property type="match status" value="1"/>
</dbReference>
<dbReference type="GeneID" id="115480710"/>
<evidence type="ECO:0000256" key="1">
    <source>
        <dbReference type="SAM" id="Coils"/>
    </source>
</evidence>
<name>A0A6P7ZCI8_9AMPH</name>
<reference evidence="4" key="2">
    <citation type="submission" date="2025-08" db="UniProtKB">
        <authorList>
            <consortium name="RefSeq"/>
        </authorList>
    </citation>
    <scope>IDENTIFICATION</scope>
</reference>
<dbReference type="OrthoDB" id="6288856at2759"/>
<dbReference type="Proteomes" id="UP000515156">
    <property type="component" value="Chromosome 11"/>
</dbReference>
<reference evidence="3" key="1">
    <citation type="submission" date="2024-06" db="UniProtKB">
        <authorList>
            <consortium name="RefSeq"/>
        </authorList>
    </citation>
    <scope>NUCLEOTIDE SEQUENCE [LARGE SCALE GENOMIC DNA]</scope>
</reference>
<dbReference type="FunCoup" id="A0A6P7ZCI8">
    <property type="interactions" value="1014"/>
</dbReference>
<dbReference type="RefSeq" id="XP_030075423.1">
    <property type="nucleotide sequence ID" value="XM_030219563.1"/>
</dbReference>
<feature type="region of interest" description="Disordered" evidence="2">
    <location>
        <begin position="36"/>
        <end position="60"/>
    </location>
</feature>
<dbReference type="InParanoid" id="A0A6P7ZCI8"/>
<feature type="compositionally biased region" description="Basic and acidic residues" evidence="2">
    <location>
        <begin position="1"/>
        <end position="11"/>
    </location>
</feature>
<feature type="coiled-coil region" evidence="1">
    <location>
        <begin position="1124"/>
        <end position="1183"/>
    </location>
</feature>
<dbReference type="SUPFAM" id="SSF57997">
    <property type="entry name" value="Tropomyosin"/>
    <property type="match status" value="1"/>
</dbReference>
<keyword evidence="1" id="KW-0175">Coiled coil</keyword>